<dbReference type="PANTHER" id="PTHR43213">
    <property type="entry name" value="BIFUNCTIONAL DTTP/UTP PYROPHOSPHATASE/METHYLTRANSFERASE PROTEIN-RELATED"/>
    <property type="match status" value="1"/>
</dbReference>
<dbReference type="HAMAP" id="MF_00528">
    <property type="entry name" value="Maf"/>
    <property type="match status" value="1"/>
</dbReference>
<dbReference type="Pfam" id="PF02545">
    <property type="entry name" value="Maf"/>
    <property type="match status" value="1"/>
</dbReference>
<keyword evidence="4" id="KW-0963">Cytoplasm</keyword>
<feature type="active site" description="Proton acceptor" evidence="4">
    <location>
        <position position="79"/>
    </location>
</feature>
<dbReference type="GO" id="GO:0047429">
    <property type="term" value="F:nucleoside triphosphate diphosphatase activity"/>
    <property type="evidence" value="ECO:0007669"/>
    <property type="project" value="UniProtKB-EC"/>
</dbReference>
<comment type="caution">
    <text evidence="4">Lacks conserved residue(s) required for the propagation of feature annotation.</text>
</comment>
<dbReference type="PANTHER" id="PTHR43213:SF5">
    <property type="entry name" value="BIFUNCTIONAL DTTP_UTP PYROPHOSPHATASE_METHYLTRANSFERASE PROTEIN-RELATED"/>
    <property type="match status" value="1"/>
</dbReference>
<feature type="site" description="Important for substrate specificity" evidence="4">
    <location>
        <position position="162"/>
    </location>
</feature>
<dbReference type="EC" id="3.6.1.9" evidence="4"/>
<keyword evidence="6" id="KW-1185">Reference proteome</keyword>
<dbReference type="EMBL" id="BSOT01000009">
    <property type="protein sequence ID" value="GLR72249.1"/>
    <property type="molecule type" value="Genomic_DNA"/>
</dbReference>
<feature type="site" description="Important for substrate specificity" evidence="4">
    <location>
        <position position="80"/>
    </location>
</feature>
<gene>
    <name evidence="5" type="ORF">GCM10007852_31570</name>
</gene>
<proteinExistence type="inferred from homology"/>
<keyword evidence="2 4" id="KW-0378">Hydrolase</keyword>
<dbReference type="Gene3D" id="3.90.950.10">
    <property type="match status" value="1"/>
</dbReference>
<comment type="caution">
    <text evidence="5">The sequence shown here is derived from an EMBL/GenBank/DDBJ whole genome shotgun (WGS) entry which is preliminary data.</text>
</comment>
<reference evidence="5" key="2">
    <citation type="submission" date="2023-01" db="EMBL/GenBank/DDBJ databases">
        <title>Draft genome sequence of Agaribacter marinus strain NBRC 110023.</title>
        <authorList>
            <person name="Sun Q."/>
            <person name="Mori K."/>
        </authorList>
    </citation>
    <scope>NUCLEOTIDE SEQUENCE</scope>
    <source>
        <strain evidence="5">NBRC 110023</strain>
    </source>
</reference>
<dbReference type="GO" id="GO:0009117">
    <property type="term" value="P:nucleotide metabolic process"/>
    <property type="evidence" value="ECO:0007669"/>
    <property type="project" value="UniProtKB-KW"/>
</dbReference>
<comment type="catalytic activity">
    <reaction evidence="4">
        <text>UTP + H2O = UMP + diphosphate + H(+)</text>
        <dbReference type="Rhea" id="RHEA:29395"/>
        <dbReference type="ChEBI" id="CHEBI:15377"/>
        <dbReference type="ChEBI" id="CHEBI:15378"/>
        <dbReference type="ChEBI" id="CHEBI:33019"/>
        <dbReference type="ChEBI" id="CHEBI:46398"/>
        <dbReference type="ChEBI" id="CHEBI:57865"/>
        <dbReference type="EC" id="3.6.1.9"/>
    </reaction>
</comment>
<sequence>MGKLILASASPRRAELLSHIVRDFDVRAADIDESVQANESPRDLVKRLAIQKAKAILHREPASSSNSGLRSDALVLGSDTVVTIDSLILGKPKNYDDFCYMMSMLSGRAHDVYTGVAVVSKHICESIVIKTEVQFCEISDPDKVLYWGSNEPQDKAGGYAIQGIGGQFIVAIKGSFSAVVGLPLYETKQLLNKVGLL</sequence>
<dbReference type="InterPro" id="IPR003697">
    <property type="entry name" value="Maf-like"/>
</dbReference>
<name>A0AA37T1J3_9ALTE</name>
<dbReference type="CDD" id="cd00555">
    <property type="entry name" value="Maf"/>
    <property type="match status" value="1"/>
</dbReference>
<evidence type="ECO:0000256" key="1">
    <source>
        <dbReference type="ARBA" id="ARBA00001968"/>
    </source>
</evidence>
<comment type="function">
    <text evidence="4">Nucleoside triphosphate pyrophosphatase that hydrolyzes dTTP and UTP. May have a dual role in cell division arrest and in preventing the incorporation of modified nucleotides into cellular nucleic acids.</text>
</comment>
<dbReference type="PIRSF" id="PIRSF006305">
    <property type="entry name" value="Maf"/>
    <property type="match status" value="1"/>
</dbReference>
<accession>A0AA37T1J3</accession>
<evidence type="ECO:0000313" key="6">
    <source>
        <dbReference type="Proteomes" id="UP001156601"/>
    </source>
</evidence>
<dbReference type="Proteomes" id="UP001156601">
    <property type="component" value="Unassembled WGS sequence"/>
</dbReference>
<dbReference type="GO" id="GO:0005737">
    <property type="term" value="C:cytoplasm"/>
    <property type="evidence" value="ECO:0007669"/>
    <property type="project" value="UniProtKB-SubCell"/>
</dbReference>
<evidence type="ECO:0000256" key="3">
    <source>
        <dbReference type="ARBA" id="ARBA00023080"/>
    </source>
</evidence>
<comment type="catalytic activity">
    <reaction evidence="4">
        <text>dTTP + H2O = dTMP + diphosphate + H(+)</text>
        <dbReference type="Rhea" id="RHEA:28534"/>
        <dbReference type="ChEBI" id="CHEBI:15377"/>
        <dbReference type="ChEBI" id="CHEBI:15378"/>
        <dbReference type="ChEBI" id="CHEBI:33019"/>
        <dbReference type="ChEBI" id="CHEBI:37568"/>
        <dbReference type="ChEBI" id="CHEBI:63528"/>
        <dbReference type="EC" id="3.6.1.9"/>
    </reaction>
</comment>
<comment type="similarity">
    <text evidence="4">Belongs to the Maf family. YhdE subfamily.</text>
</comment>
<dbReference type="NCBIfam" id="TIGR00172">
    <property type="entry name" value="maf"/>
    <property type="match status" value="1"/>
</dbReference>
<evidence type="ECO:0000256" key="4">
    <source>
        <dbReference type="HAMAP-Rule" id="MF_00528"/>
    </source>
</evidence>
<comment type="subcellular location">
    <subcellularLocation>
        <location evidence="4">Cytoplasm</location>
    </subcellularLocation>
</comment>
<evidence type="ECO:0000313" key="5">
    <source>
        <dbReference type="EMBL" id="GLR72249.1"/>
    </source>
</evidence>
<dbReference type="InterPro" id="IPR029001">
    <property type="entry name" value="ITPase-like_fam"/>
</dbReference>
<evidence type="ECO:0000256" key="2">
    <source>
        <dbReference type="ARBA" id="ARBA00022801"/>
    </source>
</evidence>
<dbReference type="AlphaFoldDB" id="A0AA37T1J3"/>
<comment type="cofactor">
    <cofactor evidence="1 4">
        <name>a divalent metal cation</name>
        <dbReference type="ChEBI" id="CHEBI:60240"/>
    </cofactor>
</comment>
<keyword evidence="3 4" id="KW-0546">Nucleotide metabolism</keyword>
<dbReference type="RefSeq" id="WP_284218670.1">
    <property type="nucleotide sequence ID" value="NZ_BSOT01000009.1"/>
</dbReference>
<dbReference type="SUPFAM" id="SSF52972">
    <property type="entry name" value="ITPase-like"/>
    <property type="match status" value="1"/>
</dbReference>
<organism evidence="5 6">
    <name type="scientific">Agaribacter marinus</name>
    <dbReference type="NCBI Taxonomy" id="1431249"/>
    <lineage>
        <taxon>Bacteria</taxon>
        <taxon>Pseudomonadati</taxon>
        <taxon>Pseudomonadota</taxon>
        <taxon>Gammaproteobacteria</taxon>
        <taxon>Alteromonadales</taxon>
        <taxon>Alteromonadaceae</taxon>
        <taxon>Agaribacter</taxon>
    </lineage>
</organism>
<feature type="site" description="Important for substrate specificity" evidence="4">
    <location>
        <position position="12"/>
    </location>
</feature>
<reference evidence="5" key="1">
    <citation type="journal article" date="2014" name="Int. J. Syst. Evol. Microbiol.">
        <title>Complete genome sequence of Corynebacterium casei LMG S-19264T (=DSM 44701T), isolated from a smear-ripened cheese.</title>
        <authorList>
            <consortium name="US DOE Joint Genome Institute (JGI-PGF)"/>
            <person name="Walter F."/>
            <person name="Albersmeier A."/>
            <person name="Kalinowski J."/>
            <person name="Ruckert C."/>
        </authorList>
    </citation>
    <scope>NUCLEOTIDE SEQUENCE</scope>
    <source>
        <strain evidence="5">NBRC 110023</strain>
    </source>
</reference>
<protein>
    <recommendedName>
        <fullName evidence="4">dTTP/UTP pyrophosphatase</fullName>
        <shortName evidence="4">dTTPase/UTPase</shortName>
        <ecNumber evidence="4">3.6.1.9</ecNumber>
    </recommendedName>
    <alternativeName>
        <fullName evidence="4">Nucleoside triphosphate pyrophosphatase</fullName>
    </alternativeName>
    <alternativeName>
        <fullName evidence="4">Nucleotide pyrophosphatase</fullName>
        <shortName evidence="4">Nucleotide PPase</shortName>
    </alternativeName>
</protein>